<name>A0A9D1U4Y2_9LACO</name>
<dbReference type="AlphaFoldDB" id="A0A9D1U4Y2"/>
<reference evidence="11" key="1">
    <citation type="journal article" date="2021" name="PeerJ">
        <title>Extensive microbial diversity within the chicken gut microbiome revealed by metagenomics and culture.</title>
        <authorList>
            <person name="Gilroy R."/>
            <person name="Ravi A."/>
            <person name="Getino M."/>
            <person name="Pursley I."/>
            <person name="Horton D.L."/>
            <person name="Alikhan N.F."/>
            <person name="Baker D."/>
            <person name="Gharbi K."/>
            <person name="Hall N."/>
            <person name="Watson M."/>
            <person name="Adriaenssens E.M."/>
            <person name="Foster-Nyarko E."/>
            <person name="Jarju S."/>
            <person name="Secka A."/>
            <person name="Antonio M."/>
            <person name="Oren A."/>
            <person name="Chaudhuri R.R."/>
            <person name="La Ragione R."/>
            <person name="Hildebrand F."/>
            <person name="Pallen M.J."/>
        </authorList>
    </citation>
    <scope>NUCLEOTIDE SEQUENCE</scope>
    <source>
        <strain evidence="11">ChiHejej3B27-2180</strain>
    </source>
</reference>
<dbReference type="GO" id="GO:0070395">
    <property type="term" value="P:lipoteichoic acid biosynthetic process"/>
    <property type="evidence" value="ECO:0007669"/>
    <property type="project" value="UniProtKB-UniRule"/>
</dbReference>
<evidence type="ECO:0000313" key="12">
    <source>
        <dbReference type="Proteomes" id="UP000886878"/>
    </source>
</evidence>
<feature type="transmembrane region" description="Helical" evidence="10">
    <location>
        <begin position="12"/>
        <end position="34"/>
    </location>
</feature>
<comment type="similarity">
    <text evidence="2 9">Belongs to the membrane-bound acyltransferase family.</text>
</comment>
<feature type="transmembrane region" description="Helical" evidence="10">
    <location>
        <begin position="342"/>
        <end position="362"/>
    </location>
</feature>
<keyword evidence="4 9" id="KW-0808">Transferase</keyword>
<proteinExistence type="inferred from homology"/>
<dbReference type="PIRSF" id="PIRSF016636">
    <property type="entry name" value="AlgI_DltB"/>
    <property type="match status" value="1"/>
</dbReference>
<keyword evidence="8 9" id="KW-0012">Acyltransferase</keyword>
<dbReference type="EC" id="2.3.1.-" evidence="9"/>
<evidence type="ECO:0000256" key="3">
    <source>
        <dbReference type="ARBA" id="ARBA00022475"/>
    </source>
</evidence>
<feature type="transmembrane region" description="Helical" evidence="10">
    <location>
        <begin position="318"/>
        <end position="336"/>
    </location>
</feature>
<evidence type="ECO:0000256" key="8">
    <source>
        <dbReference type="ARBA" id="ARBA00023315"/>
    </source>
</evidence>
<feature type="transmembrane region" description="Helical" evidence="10">
    <location>
        <begin position="90"/>
        <end position="108"/>
    </location>
</feature>
<comment type="subcellular location">
    <subcellularLocation>
        <location evidence="1">Cell membrane</location>
        <topology evidence="1">Multi-pass membrane protein</topology>
    </subcellularLocation>
</comment>
<keyword evidence="7 9" id="KW-0472">Membrane</keyword>
<dbReference type="PANTHER" id="PTHR13285:SF23">
    <property type="entry name" value="TEICHOIC ACID D-ALANYLTRANSFERASE"/>
    <property type="match status" value="1"/>
</dbReference>
<dbReference type="Pfam" id="PF03062">
    <property type="entry name" value="MBOAT"/>
    <property type="match status" value="1"/>
</dbReference>
<dbReference type="Proteomes" id="UP000886878">
    <property type="component" value="Unassembled WGS sequence"/>
</dbReference>
<accession>A0A9D1U4Y2</accession>
<organism evidence="11 12">
    <name type="scientific">Candidatus Limosilactobacillus merdipullorum</name>
    <dbReference type="NCBI Taxonomy" id="2838653"/>
    <lineage>
        <taxon>Bacteria</taxon>
        <taxon>Bacillati</taxon>
        <taxon>Bacillota</taxon>
        <taxon>Bacilli</taxon>
        <taxon>Lactobacillales</taxon>
        <taxon>Lactobacillaceae</taxon>
        <taxon>Limosilactobacillus</taxon>
    </lineage>
</organism>
<dbReference type="NCBIfam" id="TIGR04091">
    <property type="entry name" value="LTA_dltB"/>
    <property type="match status" value="1"/>
</dbReference>
<comment type="function">
    <text evidence="9">O-acyltransferase that catalyzes D-alanylation of both teichoic acid and lipoteichoic acid (LTA). D-alanylation of LTA plays an important role in modulating the properties of the cell wall in Gram-positive bacteria, influencing the net charge of the cell wall. Catalyzes D-alanylation from DltC carrier protein.</text>
</comment>
<dbReference type="PIRSF" id="PIRSF500216">
    <property type="entry name" value="DltB"/>
    <property type="match status" value="1"/>
</dbReference>
<feature type="transmembrane region" description="Helical" evidence="10">
    <location>
        <begin position="64"/>
        <end position="84"/>
    </location>
</feature>
<evidence type="ECO:0000313" key="11">
    <source>
        <dbReference type="EMBL" id="HIW70844.1"/>
    </source>
</evidence>
<feature type="transmembrane region" description="Helical" evidence="10">
    <location>
        <begin position="194"/>
        <end position="212"/>
    </location>
</feature>
<feature type="transmembrane region" description="Helical" evidence="10">
    <location>
        <begin position="383"/>
        <end position="404"/>
    </location>
</feature>
<dbReference type="InterPro" id="IPR024194">
    <property type="entry name" value="Ac/AlaTfrase_AlgI/DltB"/>
</dbReference>
<dbReference type="PANTHER" id="PTHR13285">
    <property type="entry name" value="ACYLTRANSFERASE"/>
    <property type="match status" value="1"/>
</dbReference>
<dbReference type="GO" id="GO:0005886">
    <property type="term" value="C:plasma membrane"/>
    <property type="evidence" value="ECO:0007669"/>
    <property type="project" value="UniProtKB-SubCell"/>
</dbReference>
<protein>
    <recommendedName>
        <fullName evidence="9">Teichoic acid D-alanyltransferase</fullName>
        <ecNumber evidence="9">2.3.1.-</ecNumber>
    </recommendedName>
</protein>
<evidence type="ECO:0000256" key="2">
    <source>
        <dbReference type="ARBA" id="ARBA00010323"/>
    </source>
</evidence>
<feature type="transmembrane region" description="Helical" evidence="10">
    <location>
        <begin position="120"/>
        <end position="138"/>
    </location>
</feature>
<keyword evidence="5 10" id="KW-0812">Transmembrane</keyword>
<evidence type="ECO:0000256" key="9">
    <source>
        <dbReference type="PIRNR" id="PIRNR016636"/>
    </source>
</evidence>
<evidence type="ECO:0000256" key="5">
    <source>
        <dbReference type="ARBA" id="ARBA00022692"/>
    </source>
</evidence>
<evidence type="ECO:0000256" key="6">
    <source>
        <dbReference type="ARBA" id="ARBA00022989"/>
    </source>
</evidence>
<dbReference type="InterPro" id="IPR024024">
    <property type="entry name" value="DltB"/>
</dbReference>
<dbReference type="InterPro" id="IPR051085">
    <property type="entry name" value="MB_O-acyltransferase"/>
</dbReference>
<dbReference type="EMBL" id="DXGK01000122">
    <property type="protein sequence ID" value="HIW70844.1"/>
    <property type="molecule type" value="Genomic_DNA"/>
</dbReference>
<sequence>MLNWIASMPNFSAYGTPTYFIYLLLAILPLGIGLYFGKRFSWYEAIISFIFLFLMFDGSDAKQMVSLVVYVLYQTILVMAYYHYRQNHNAGGVFYVTVFLSLLPIVIVKVTPAMVGHNSLLGFLGISYLTFRAAGTIIETRDGAVKDINWWKFIRFMLFMPTITSGPIDRYRRFSKDYRKVPSRDKYLKMVEKGIMYLFIGFLYKFVIDYFFAQQWLPYVENMALTHGHHMSWWVVAVAYIYSGDLYFDFAGYSLFAVAISYFMGVETPMNFNKPFVSKNIKEFWNRWHMSLSFWFRDYIFMRFVFLATKKRWFKNRNVLSSLAYMLNMVTMGFWHGITWYYILYGFLHGFALVTNDAWLRYKRKHFKGLQSTALTQNVARFITFNFVVFSFLIFSGFLNTLFFGH</sequence>
<comment type="caution">
    <text evidence="11">The sequence shown here is derived from an EMBL/GenBank/DDBJ whole genome shotgun (WGS) entry which is preliminary data.</text>
</comment>
<dbReference type="GO" id="GO:0016746">
    <property type="term" value="F:acyltransferase activity"/>
    <property type="evidence" value="ECO:0007669"/>
    <property type="project" value="UniProtKB-KW"/>
</dbReference>
<evidence type="ECO:0000256" key="1">
    <source>
        <dbReference type="ARBA" id="ARBA00004651"/>
    </source>
</evidence>
<gene>
    <name evidence="11" type="primary">dltB</name>
    <name evidence="11" type="ORF">H9876_05720</name>
</gene>
<evidence type="ECO:0000256" key="10">
    <source>
        <dbReference type="SAM" id="Phobius"/>
    </source>
</evidence>
<comment type="pathway">
    <text evidence="9">Cell wall biogenesis; lipoteichoic acid biosynthesis.</text>
</comment>
<keyword evidence="6 10" id="KW-1133">Transmembrane helix</keyword>
<keyword evidence="3 9" id="KW-1003">Cell membrane</keyword>
<feature type="transmembrane region" description="Helical" evidence="10">
    <location>
        <begin position="40"/>
        <end position="57"/>
    </location>
</feature>
<reference evidence="11" key="2">
    <citation type="submission" date="2021-04" db="EMBL/GenBank/DDBJ databases">
        <authorList>
            <person name="Gilroy R."/>
        </authorList>
    </citation>
    <scope>NUCLEOTIDE SEQUENCE</scope>
    <source>
        <strain evidence="11">ChiHejej3B27-2180</strain>
    </source>
</reference>
<evidence type="ECO:0000256" key="4">
    <source>
        <dbReference type="ARBA" id="ARBA00022679"/>
    </source>
</evidence>
<evidence type="ECO:0000256" key="7">
    <source>
        <dbReference type="ARBA" id="ARBA00023136"/>
    </source>
</evidence>
<dbReference type="InterPro" id="IPR004299">
    <property type="entry name" value="MBOAT_fam"/>
</dbReference>